<reference evidence="2 3" key="1">
    <citation type="submission" date="2020-08" db="EMBL/GenBank/DDBJ databases">
        <title>Sequencing the genomes of 1000 actinobacteria strains.</title>
        <authorList>
            <person name="Klenk H.-P."/>
        </authorList>
    </citation>
    <scope>NUCLEOTIDE SEQUENCE [LARGE SCALE GENOMIC DNA]</scope>
    <source>
        <strain evidence="2 3">DSM 41654</strain>
    </source>
</reference>
<name>A0A7W7VZJ0_KITKI</name>
<accession>A0A7W7VZJ0</accession>
<dbReference type="InterPro" id="IPR003737">
    <property type="entry name" value="GlcNAc_PI_deacetylase-related"/>
</dbReference>
<comment type="caution">
    <text evidence="2">The sequence shown here is derived from an EMBL/GenBank/DDBJ whole genome shotgun (WGS) entry which is preliminary data.</text>
</comment>
<evidence type="ECO:0000313" key="3">
    <source>
        <dbReference type="Proteomes" id="UP000540506"/>
    </source>
</evidence>
<keyword evidence="3" id="KW-1185">Reference proteome</keyword>
<dbReference type="Proteomes" id="UP000540506">
    <property type="component" value="Unassembled WGS sequence"/>
</dbReference>
<evidence type="ECO:0000313" key="2">
    <source>
        <dbReference type="EMBL" id="MBB4928621.1"/>
    </source>
</evidence>
<evidence type="ECO:0000256" key="1">
    <source>
        <dbReference type="ARBA" id="ARBA00022833"/>
    </source>
</evidence>
<dbReference type="AlphaFoldDB" id="A0A7W7VZJ0"/>
<dbReference type="GO" id="GO:0016811">
    <property type="term" value="F:hydrolase activity, acting on carbon-nitrogen (but not peptide) bonds, in linear amides"/>
    <property type="evidence" value="ECO:0007669"/>
    <property type="project" value="TreeGrafter"/>
</dbReference>
<gene>
    <name evidence="2" type="ORF">FHR34_007718</name>
</gene>
<keyword evidence="1" id="KW-0862">Zinc</keyword>
<sequence>MPQLPSLLAVFGHPDDESLITGGVLAQHAASGARTTVVTATWAPDTYRAVELADAVRILGAGEPRLLGYADHRVPESSPSPRLCDAHLDRVVEDIVRHIRAFRPEIVLTHDAYGGLTGHPNHRQTHRAFRTHSQH</sequence>
<dbReference type="GO" id="GO:0016137">
    <property type="term" value="P:glycoside metabolic process"/>
    <property type="evidence" value="ECO:0007669"/>
    <property type="project" value="UniProtKB-ARBA"/>
</dbReference>
<dbReference type="RefSeq" id="WP_184946110.1">
    <property type="nucleotide sequence ID" value="NZ_JACHJV010000003.1"/>
</dbReference>
<dbReference type="PANTHER" id="PTHR12993:SF11">
    <property type="entry name" value="N-ACETYLGLUCOSAMINYL-PHOSPHATIDYLINOSITOL DE-N-ACETYLASE"/>
    <property type="match status" value="1"/>
</dbReference>
<proteinExistence type="predicted"/>
<dbReference type="SUPFAM" id="SSF102588">
    <property type="entry name" value="LmbE-like"/>
    <property type="match status" value="1"/>
</dbReference>
<dbReference type="EMBL" id="JACHJV010000003">
    <property type="protein sequence ID" value="MBB4928621.1"/>
    <property type="molecule type" value="Genomic_DNA"/>
</dbReference>
<protein>
    <submittedName>
        <fullName evidence="2">LmbE family N-acetylglucosaminyl deacetylase</fullName>
    </submittedName>
</protein>
<dbReference type="Pfam" id="PF02585">
    <property type="entry name" value="PIG-L"/>
    <property type="match status" value="1"/>
</dbReference>
<dbReference type="PANTHER" id="PTHR12993">
    <property type="entry name" value="N-ACETYLGLUCOSAMINYL-PHOSPHATIDYLINOSITOL DE-N-ACETYLASE-RELATED"/>
    <property type="match status" value="1"/>
</dbReference>
<dbReference type="InterPro" id="IPR024078">
    <property type="entry name" value="LmbE-like_dom_sf"/>
</dbReference>
<dbReference type="Gene3D" id="3.40.50.10320">
    <property type="entry name" value="LmbE-like"/>
    <property type="match status" value="1"/>
</dbReference>
<organism evidence="2 3">
    <name type="scientific">Kitasatospora kifunensis</name>
    <name type="common">Streptomyces kifunensis</name>
    <dbReference type="NCBI Taxonomy" id="58351"/>
    <lineage>
        <taxon>Bacteria</taxon>
        <taxon>Bacillati</taxon>
        <taxon>Actinomycetota</taxon>
        <taxon>Actinomycetes</taxon>
        <taxon>Kitasatosporales</taxon>
        <taxon>Streptomycetaceae</taxon>
        <taxon>Kitasatospora</taxon>
    </lineage>
</organism>